<dbReference type="SMART" id="SM01079">
    <property type="entry name" value="CHASE"/>
    <property type="match status" value="1"/>
</dbReference>
<evidence type="ECO:0000256" key="6">
    <source>
        <dbReference type="ARBA" id="ARBA00022692"/>
    </source>
</evidence>
<reference evidence="15 16" key="1">
    <citation type="submission" date="2017-05" db="EMBL/GenBank/DDBJ databases">
        <title>Genomic insights into alkan degradation activity of Oleiphilus messinensis.</title>
        <authorList>
            <person name="Kozyavkin S.A."/>
            <person name="Slesarev A.I."/>
            <person name="Golyshin P.N."/>
            <person name="Korzhenkov A."/>
            <person name="Golyshina O.N."/>
            <person name="Toshchakov S.V."/>
        </authorList>
    </citation>
    <scope>NUCLEOTIDE SEQUENCE [LARGE SCALE GENOMIC DNA]</scope>
    <source>
        <strain evidence="15 16">ME102</strain>
    </source>
</reference>
<dbReference type="Gene3D" id="3.40.50.2300">
    <property type="match status" value="1"/>
</dbReference>
<keyword evidence="6 11" id="KW-0812">Transmembrane</keyword>
<organism evidence="15 16">
    <name type="scientific">Oleiphilus messinensis</name>
    <dbReference type="NCBI Taxonomy" id="141451"/>
    <lineage>
        <taxon>Bacteria</taxon>
        <taxon>Pseudomonadati</taxon>
        <taxon>Pseudomonadota</taxon>
        <taxon>Gammaproteobacteria</taxon>
        <taxon>Oceanospirillales</taxon>
        <taxon>Oleiphilaceae</taxon>
        <taxon>Oleiphilus</taxon>
    </lineage>
</organism>
<dbReference type="CDD" id="cd16922">
    <property type="entry name" value="HATPase_EvgS-ArcB-TorS-like"/>
    <property type="match status" value="1"/>
</dbReference>
<comment type="catalytic activity">
    <reaction evidence="1">
        <text>ATP + protein L-histidine = ADP + protein N-phospho-L-histidine.</text>
        <dbReference type="EC" id="2.7.13.3"/>
    </reaction>
</comment>
<dbReference type="InterPro" id="IPR001789">
    <property type="entry name" value="Sig_transdc_resp-reg_receiver"/>
</dbReference>
<feature type="domain" description="CHASE" evidence="14">
    <location>
        <begin position="209"/>
        <end position="367"/>
    </location>
</feature>
<dbReference type="Gene3D" id="3.30.565.10">
    <property type="entry name" value="Histidine kinase-like ATPase, C-terminal domain"/>
    <property type="match status" value="1"/>
</dbReference>
<dbReference type="Pfam" id="PF00512">
    <property type="entry name" value="HisKA"/>
    <property type="match status" value="1"/>
</dbReference>
<gene>
    <name evidence="15" type="ORF">OLMES_2643</name>
</gene>
<sequence length="899" mass="99756">MLKLRPFVATLGVGLGSFTLNFGVSTGNYSDLNLTALSLSLLIGLGAMLQASAGAFIFKHKIGNRYLVDAPGHVTRFIVWVAPLSCLIAASVGSASLWYHGFISEKNVSFTWLTWWVGDMIGVLLFTPLFLILSSQETSLTRNRKALTTIPTLIIFTGVLLFFFASLNSHQSYINQEIEENAQRLIQKLEERLAISENKLRSYVAFYRGSDSVTRTEFERFSKSLLEEGDAVYGVGWIEPVLDEQREQVERDLGQGRFFTQFGSGTELIRAETRDVYYPVLLIYPYAKNEKAYGFDLGSRPDRLSALKLAKAIGKPVATEPLRLAQESENSRAIITYYPLTNYVGTFTGYISGVFRMDNLFDPVVTQSGQDYGIRVTDVTDSNNRVPLFTSRFEPFETFGSIKHRMSFAERQYEFEVIPTQNFSLVSKDWTSWIILTSGFLIAAMLQSFILILTGATEHTRQEVIRKTEDLNHAKHAAEAANHAKSNFLANMSHEFRTPLNAIIGLINLCLKTSMTEKQFDYLRKAKLASGTLLSLINHTLDYSKIEAGKLELEKTEFGLQDIVRKLSAIFSSQAQDQGLSFDLLIPESMPGTLIGDPLRVEQILLNLCSNAFKFTKKGGVQLKIEIVQQNQDYVQFEFSVTDTGIGIALEQQEHLFKSFTQADSSMSRKFGGTGLGLAISKELAQLMDGDITLSSIAGEGSRFSVSLRFALSSQCGSISSEDVLSGSEHKSGDEDVALWQDLGENPLQPPVESASVVPEQRGSEDRVSLDNRTILVVEDIEVNQLIAEEILCDYGAHVVLASNGLDALQVFQRNPELDCILMDVQMPEMDGLEATREIRKLANGSDIPIIAMTANAMASDIVACENAGMDDHIAKPIDEEAMLTAISKHLLRYDEMSS</sequence>
<feature type="domain" description="Response regulatory" evidence="13">
    <location>
        <begin position="774"/>
        <end position="891"/>
    </location>
</feature>
<dbReference type="PANTHER" id="PTHR45339:SF1">
    <property type="entry name" value="HYBRID SIGNAL TRANSDUCTION HISTIDINE KINASE J"/>
    <property type="match status" value="1"/>
</dbReference>
<dbReference type="PRINTS" id="PR00344">
    <property type="entry name" value="BCTRLSENSOR"/>
</dbReference>
<dbReference type="EC" id="2.7.13.3" evidence="3"/>
<dbReference type="InterPro" id="IPR006189">
    <property type="entry name" value="CHASE_dom"/>
</dbReference>
<dbReference type="Pfam" id="PF00072">
    <property type="entry name" value="Response_reg"/>
    <property type="match status" value="1"/>
</dbReference>
<dbReference type="InterPro" id="IPR007895">
    <property type="entry name" value="MASE1"/>
</dbReference>
<feature type="transmembrane region" description="Helical" evidence="11">
    <location>
        <begin position="78"/>
        <end position="100"/>
    </location>
</feature>
<dbReference type="CDD" id="cd17546">
    <property type="entry name" value="REC_hyHK_CKI1_RcsC-like"/>
    <property type="match status" value="1"/>
</dbReference>
<dbReference type="SUPFAM" id="SSF47384">
    <property type="entry name" value="Homodimeric domain of signal transducing histidine kinase"/>
    <property type="match status" value="1"/>
</dbReference>
<dbReference type="InterPro" id="IPR036890">
    <property type="entry name" value="HATPase_C_sf"/>
</dbReference>
<dbReference type="Gene3D" id="3.30.450.350">
    <property type="entry name" value="CHASE domain"/>
    <property type="match status" value="1"/>
</dbReference>
<dbReference type="InterPro" id="IPR005467">
    <property type="entry name" value="His_kinase_dom"/>
</dbReference>
<keyword evidence="5 10" id="KW-0597">Phosphoprotein</keyword>
<evidence type="ECO:0000256" key="11">
    <source>
        <dbReference type="SAM" id="Phobius"/>
    </source>
</evidence>
<dbReference type="InterPro" id="IPR003661">
    <property type="entry name" value="HisK_dim/P_dom"/>
</dbReference>
<keyword evidence="7 11" id="KW-1133">Transmembrane helix</keyword>
<evidence type="ECO:0000256" key="7">
    <source>
        <dbReference type="ARBA" id="ARBA00022989"/>
    </source>
</evidence>
<dbReference type="FunFam" id="3.30.565.10:FF:000010">
    <property type="entry name" value="Sensor histidine kinase RcsC"/>
    <property type="match status" value="1"/>
</dbReference>
<evidence type="ECO:0000256" key="8">
    <source>
        <dbReference type="ARBA" id="ARBA00023012"/>
    </source>
</evidence>
<protein>
    <recommendedName>
        <fullName evidence="3">histidine kinase</fullName>
        <ecNumber evidence="3">2.7.13.3</ecNumber>
    </recommendedName>
</protein>
<dbReference type="GO" id="GO:0005886">
    <property type="term" value="C:plasma membrane"/>
    <property type="evidence" value="ECO:0007669"/>
    <property type="project" value="UniProtKB-SubCell"/>
</dbReference>
<dbReference type="InterPro" id="IPR011006">
    <property type="entry name" value="CheY-like_superfamily"/>
</dbReference>
<comment type="subcellular location">
    <subcellularLocation>
        <location evidence="2">Cell membrane</location>
        <topology evidence="2">Multi-pass membrane protein</topology>
    </subcellularLocation>
</comment>
<feature type="transmembrane region" description="Helical" evidence="11">
    <location>
        <begin position="112"/>
        <end position="134"/>
    </location>
</feature>
<dbReference type="SUPFAM" id="SSF52172">
    <property type="entry name" value="CheY-like"/>
    <property type="match status" value="1"/>
</dbReference>
<evidence type="ECO:0000259" key="13">
    <source>
        <dbReference type="PROSITE" id="PS50110"/>
    </source>
</evidence>
<dbReference type="SMART" id="SM00388">
    <property type="entry name" value="HisKA"/>
    <property type="match status" value="1"/>
</dbReference>
<evidence type="ECO:0000256" key="1">
    <source>
        <dbReference type="ARBA" id="ARBA00000085"/>
    </source>
</evidence>
<evidence type="ECO:0000256" key="2">
    <source>
        <dbReference type="ARBA" id="ARBA00004651"/>
    </source>
</evidence>
<name>A0A1Y0IBC5_9GAMM</name>
<evidence type="ECO:0000256" key="4">
    <source>
        <dbReference type="ARBA" id="ARBA00022475"/>
    </source>
</evidence>
<evidence type="ECO:0000256" key="3">
    <source>
        <dbReference type="ARBA" id="ARBA00012438"/>
    </source>
</evidence>
<dbReference type="SUPFAM" id="SSF55874">
    <property type="entry name" value="ATPase domain of HSP90 chaperone/DNA topoisomerase II/histidine kinase"/>
    <property type="match status" value="1"/>
</dbReference>
<dbReference type="InterPro" id="IPR042240">
    <property type="entry name" value="CHASE_sf"/>
</dbReference>
<dbReference type="PANTHER" id="PTHR45339">
    <property type="entry name" value="HYBRID SIGNAL TRANSDUCTION HISTIDINE KINASE J"/>
    <property type="match status" value="1"/>
</dbReference>
<keyword evidence="8" id="KW-0902">Two-component regulatory system</keyword>
<dbReference type="SMART" id="SM00448">
    <property type="entry name" value="REC"/>
    <property type="match status" value="1"/>
</dbReference>
<dbReference type="SMART" id="SM00387">
    <property type="entry name" value="HATPase_c"/>
    <property type="match status" value="1"/>
</dbReference>
<evidence type="ECO:0000256" key="10">
    <source>
        <dbReference type="PROSITE-ProRule" id="PRU00169"/>
    </source>
</evidence>
<dbReference type="Proteomes" id="UP000196027">
    <property type="component" value="Chromosome"/>
</dbReference>
<dbReference type="PROSITE" id="PS50110">
    <property type="entry name" value="RESPONSE_REGULATORY"/>
    <property type="match status" value="1"/>
</dbReference>
<dbReference type="Pfam" id="PF02518">
    <property type="entry name" value="HATPase_c"/>
    <property type="match status" value="1"/>
</dbReference>
<dbReference type="Gene3D" id="1.10.287.130">
    <property type="match status" value="1"/>
</dbReference>
<dbReference type="InterPro" id="IPR036097">
    <property type="entry name" value="HisK_dim/P_sf"/>
</dbReference>
<keyword evidence="4" id="KW-1003">Cell membrane</keyword>
<evidence type="ECO:0000259" key="14">
    <source>
        <dbReference type="PROSITE" id="PS50839"/>
    </source>
</evidence>
<evidence type="ECO:0000313" key="16">
    <source>
        <dbReference type="Proteomes" id="UP000196027"/>
    </source>
</evidence>
<keyword evidence="16" id="KW-1185">Reference proteome</keyword>
<dbReference type="PROSITE" id="PS50109">
    <property type="entry name" value="HIS_KIN"/>
    <property type="match status" value="1"/>
</dbReference>
<dbReference type="CDD" id="cd00082">
    <property type="entry name" value="HisKA"/>
    <property type="match status" value="1"/>
</dbReference>
<keyword evidence="9 11" id="KW-0472">Membrane</keyword>
<evidence type="ECO:0000256" key="9">
    <source>
        <dbReference type="ARBA" id="ARBA00023136"/>
    </source>
</evidence>
<feature type="transmembrane region" description="Helical" evidence="11">
    <location>
        <begin position="39"/>
        <end position="58"/>
    </location>
</feature>
<dbReference type="AlphaFoldDB" id="A0A1Y0IBC5"/>
<dbReference type="KEGG" id="ome:OLMES_2643"/>
<evidence type="ECO:0000259" key="12">
    <source>
        <dbReference type="PROSITE" id="PS50109"/>
    </source>
</evidence>
<dbReference type="InterPro" id="IPR003594">
    <property type="entry name" value="HATPase_dom"/>
</dbReference>
<accession>A0A1Y0IBC5</accession>
<dbReference type="PROSITE" id="PS50839">
    <property type="entry name" value="CHASE"/>
    <property type="match status" value="1"/>
</dbReference>
<feature type="domain" description="Histidine kinase" evidence="12">
    <location>
        <begin position="491"/>
        <end position="712"/>
    </location>
</feature>
<dbReference type="Pfam" id="PF05231">
    <property type="entry name" value="MASE1"/>
    <property type="match status" value="1"/>
</dbReference>
<dbReference type="InterPro" id="IPR004358">
    <property type="entry name" value="Sig_transdc_His_kin-like_C"/>
</dbReference>
<dbReference type="OrthoDB" id="6110670at2"/>
<dbReference type="EMBL" id="CP021425">
    <property type="protein sequence ID" value="ARU56693.1"/>
    <property type="molecule type" value="Genomic_DNA"/>
</dbReference>
<dbReference type="Pfam" id="PF03924">
    <property type="entry name" value="CHASE"/>
    <property type="match status" value="1"/>
</dbReference>
<evidence type="ECO:0000313" key="15">
    <source>
        <dbReference type="EMBL" id="ARU56693.1"/>
    </source>
</evidence>
<proteinExistence type="predicted"/>
<feature type="transmembrane region" description="Helical" evidence="11">
    <location>
        <begin position="146"/>
        <end position="167"/>
    </location>
</feature>
<evidence type="ECO:0000256" key="5">
    <source>
        <dbReference type="ARBA" id="ARBA00022553"/>
    </source>
</evidence>
<dbReference type="GO" id="GO:0000155">
    <property type="term" value="F:phosphorelay sensor kinase activity"/>
    <property type="evidence" value="ECO:0007669"/>
    <property type="project" value="InterPro"/>
</dbReference>
<feature type="modified residue" description="4-aspartylphosphate" evidence="10">
    <location>
        <position position="824"/>
    </location>
</feature>